<organism evidence="2">
    <name type="scientific">Levilinea saccharolytica</name>
    <dbReference type="NCBI Taxonomy" id="229921"/>
    <lineage>
        <taxon>Bacteria</taxon>
        <taxon>Bacillati</taxon>
        <taxon>Chloroflexota</taxon>
        <taxon>Anaerolineae</taxon>
        <taxon>Anaerolineales</taxon>
        <taxon>Anaerolineaceae</taxon>
        <taxon>Levilinea</taxon>
    </lineage>
</organism>
<keyword evidence="2" id="KW-0808">Transferase</keyword>
<dbReference type="EMBL" id="DF967975">
    <property type="protein sequence ID" value="GAP19087.1"/>
    <property type="molecule type" value="Genomic_DNA"/>
</dbReference>
<dbReference type="GO" id="GO:0016747">
    <property type="term" value="F:acyltransferase activity, transferring groups other than amino-acyl groups"/>
    <property type="evidence" value="ECO:0007669"/>
    <property type="project" value="InterPro"/>
</dbReference>
<keyword evidence="4" id="KW-1185">Reference proteome</keyword>
<name>A0A0M8JPF6_9CHLR</name>
<gene>
    <name evidence="3" type="ORF">ADN01_01275</name>
    <name evidence="2" type="ORF">LSAC_02985</name>
</gene>
<dbReference type="Pfam" id="PF13508">
    <property type="entry name" value="Acetyltransf_7"/>
    <property type="match status" value="1"/>
</dbReference>
<evidence type="ECO:0000313" key="4">
    <source>
        <dbReference type="Proteomes" id="UP000050501"/>
    </source>
</evidence>
<evidence type="ECO:0000313" key="3">
    <source>
        <dbReference type="EMBL" id="KPL91576.1"/>
    </source>
</evidence>
<proteinExistence type="predicted"/>
<sequence>MQHPPLYEIKSQDLLISTDPALLPFETILNFLSQESYWAQGRTPETMRTAVENSLNFGLYRQGQLLAYARVVSDYCTFAWLCDVFVLPQARGQQLGKHLIQAVTAHPALKVKNFLLATSDAHGLYERYGGFAPLDKPEKWMIKHAAG</sequence>
<dbReference type="PROSITE" id="PS51186">
    <property type="entry name" value="GNAT"/>
    <property type="match status" value="1"/>
</dbReference>
<evidence type="ECO:0000313" key="2">
    <source>
        <dbReference type="EMBL" id="GAP19087.1"/>
    </source>
</evidence>
<reference evidence="3 4" key="2">
    <citation type="submission" date="2015-07" db="EMBL/GenBank/DDBJ databases">
        <title>Genome sequence of Levilinea saccharolytica DSM 16555.</title>
        <authorList>
            <person name="Hemp J."/>
            <person name="Ward L.M."/>
            <person name="Pace L.A."/>
            <person name="Fischer W.W."/>
        </authorList>
    </citation>
    <scope>NUCLEOTIDE SEQUENCE [LARGE SCALE GENOMIC DNA]</scope>
    <source>
        <strain evidence="3 4">KIBI-1</strain>
    </source>
</reference>
<accession>A0A0M8JPF6</accession>
<dbReference type="AlphaFoldDB" id="A0A0M8JPF6"/>
<dbReference type="PANTHER" id="PTHR43233:SF1">
    <property type="entry name" value="FAMILY N-ACETYLTRANSFERASE, PUTATIVE (AFU_ORTHOLOGUE AFUA_6G03350)-RELATED"/>
    <property type="match status" value="1"/>
</dbReference>
<dbReference type="InterPro" id="IPR000182">
    <property type="entry name" value="GNAT_dom"/>
</dbReference>
<evidence type="ECO:0000259" key="1">
    <source>
        <dbReference type="PROSITE" id="PS51186"/>
    </source>
</evidence>
<dbReference type="InterPro" id="IPR016181">
    <property type="entry name" value="Acyl_CoA_acyltransferase"/>
</dbReference>
<dbReference type="PATRIC" id="fig|229921.5.peg.417"/>
<dbReference type="RefSeq" id="WP_062419395.1">
    <property type="nucleotide sequence ID" value="NZ_BBXZ01000158.1"/>
</dbReference>
<dbReference type="OrthoDB" id="3216107at2"/>
<dbReference type="InterPro" id="IPR053144">
    <property type="entry name" value="Acetyltransferase_Butenolide"/>
</dbReference>
<dbReference type="Gene3D" id="3.40.630.30">
    <property type="match status" value="1"/>
</dbReference>
<dbReference type="STRING" id="229921.ADN01_01275"/>
<protein>
    <submittedName>
        <fullName evidence="2">Acetyltransferase (GNAT) family</fullName>
    </submittedName>
</protein>
<dbReference type="PANTHER" id="PTHR43233">
    <property type="entry name" value="FAMILY N-ACETYLTRANSFERASE, PUTATIVE (AFU_ORTHOLOGUE AFUA_6G03350)-RELATED"/>
    <property type="match status" value="1"/>
</dbReference>
<dbReference type="Proteomes" id="UP000050501">
    <property type="component" value="Unassembled WGS sequence"/>
</dbReference>
<dbReference type="EMBL" id="LGCM01000003">
    <property type="protein sequence ID" value="KPL91576.1"/>
    <property type="molecule type" value="Genomic_DNA"/>
</dbReference>
<dbReference type="SUPFAM" id="SSF55729">
    <property type="entry name" value="Acyl-CoA N-acyltransferases (Nat)"/>
    <property type="match status" value="1"/>
</dbReference>
<feature type="domain" description="N-acetyltransferase" evidence="1">
    <location>
        <begin position="1"/>
        <end position="146"/>
    </location>
</feature>
<reference evidence="2" key="1">
    <citation type="journal article" date="2015" name="Genome Announc.">
        <title>Draft Genome Sequences of Anaerolinea thermolimosa IMO-1, Bellilinea caldifistulae GOMI-1, Leptolinea tardivitalis YMTK-2, Levilinea saccharolytica KIBI-1, Longilinea arvoryzae KOME-1, Previously Described as Members of the Class Anaerolineae (Chloroflexi).</title>
        <authorList>
            <person name="Matsuura N."/>
            <person name="Tourlousse M.D."/>
            <person name="Ohashi A."/>
            <person name="Hugenholtz P."/>
            <person name="Sekiguchi Y."/>
        </authorList>
    </citation>
    <scope>NUCLEOTIDE SEQUENCE</scope>
    <source>
        <strain evidence="2">KIBI-1</strain>
    </source>
</reference>
<dbReference type="CDD" id="cd04301">
    <property type="entry name" value="NAT_SF"/>
    <property type="match status" value="1"/>
</dbReference>